<dbReference type="InterPro" id="IPR008979">
    <property type="entry name" value="Galactose-bd-like_sf"/>
</dbReference>
<dbReference type="AlphaFoldDB" id="A0A7R9FPG0"/>
<gene>
    <name evidence="5" type="ORF">TTEB3V08_LOCUS4453</name>
</gene>
<evidence type="ECO:0000313" key="5">
    <source>
        <dbReference type="EMBL" id="CAD7456423.1"/>
    </source>
</evidence>
<dbReference type="SUPFAM" id="SSF49785">
    <property type="entry name" value="Galactose-binding domain-like"/>
    <property type="match status" value="1"/>
</dbReference>
<accession>A0A7R9FPG0</accession>
<evidence type="ECO:0000256" key="2">
    <source>
        <dbReference type="ARBA" id="ARBA00023295"/>
    </source>
</evidence>
<dbReference type="GO" id="GO:0005975">
    <property type="term" value="P:carbohydrate metabolic process"/>
    <property type="evidence" value="ECO:0007669"/>
    <property type="project" value="InterPro"/>
</dbReference>
<feature type="domain" description="Beta-galactosidase 1-like first all-beta" evidence="3">
    <location>
        <begin position="68"/>
        <end position="181"/>
    </location>
</feature>
<dbReference type="EMBL" id="OE001276">
    <property type="protein sequence ID" value="CAD7456423.1"/>
    <property type="molecule type" value="Genomic_DNA"/>
</dbReference>
<keyword evidence="2" id="KW-0326">Glycosidase</keyword>
<evidence type="ECO:0008006" key="6">
    <source>
        <dbReference type="Google" id="ProtNLM"/>
    </source>
</evidence>
<dbReference type="InterPro" id="IPR001944">
    <property type="entry name" value="Glycoside_Hdrlase_35"/>
</dbReference>
<evidence type="ECO:0000256" key="1">
    <source>
        <dbReference type="ARBA" id="ARBA00022801"/>
    </source>
</evidence>
<organism evidence="5">
    <name type="scientific">Timema tahoe</name>
    <dbReference type="NCBI Taxonomy" id="61484"/>
    <lineage>
        <taxon>Eukaryota</taxon>
        <taxon>Metazoa</taxon>
        <taxon>Ecdysozoa</taxon>
        <taxon>Arthropoda</taxon>
        <taxon>Hexapoda</taxon>
        <taxon>Insecta</taxon>
        <taxon>Pterygota</taxon>
        <taxon>Neoptera</taxon>
        <taxon>Polyneoptera</taxon>
        <taxon>Phasmatodea</taxon>
        <taxon>Timematodea</taxon>
        <taxon>Timematoidea</taxon>
        <taxon>Timematidae</taxon>
        <taxon>Timema</taxon>
    </lineage>
</organism>
<dbReference type="GO" id="GO:0004553">
    <property type="term" value="F:hydrolase activity, hydrolyzing O-glycosyl compounds"/>
    <property type="evidence" value="ECO:0007669"/>
    <property type="project" value="InterPro"/>
</dbReference>
<keyword evidence="1" id="KW-0378">Hydrolase</keyword>
<evidence type="ECO:0000259" key="4">
    <source>
        <dbReference type="Pfam" id="PF21467"/>
    </source>
</evidence>
<evidence type="ECO:0000259" key="3">
    <source>
        <dbReference type="Pfam" id="PF21317"/>
    </source>
</evidence>
<dbReference type="Pfam" id="PF21467">
    <property type="entry name" value="BetaGal_gal-bd"/>
    <property type="match status" value="1"/>
</dbReference>
<dbReference type="InterPro" id="IPR048912">
    <property type="entry name" value="BetaGal1-like_ABD1"/>
</dbReference>
<protein>
    <recommendedName>
        <fullName evidence="6">Beta-galactosidase</fullName>
    </recommendedName>
</protein>
<dbReference type="Gene3D" id="2.60.120.260">
    <property type="entry name" value="Galactose-binding domain-like"/>
    <property type="match status" value="2"/>
</dbReference>
<dbReference type="PANTHER" id="PTHR23421">
    <property type="entry name" value="BETA-GALACTOSIDASE RELATED"/>
    <property type="match status" value="1"/>
</dbReference>
<dbReference type="InterPro" id="IPR048913">
    <property type="entry name" value="BetaGal_gal-bd"/>
</dbReference>
<dbReference type="Pfam" id="PF21317">
    <property type="entry name" value="BetaGal_ABD_1"/>
    <property type="match status" value="1"/>
</dbReference>
<reference evidence="5" key="1">
    <citation type="submission" date="2020-11" db="EMBL/GenBank/DDBJ databases">
        <authorList>
            <person name="Tran Van P."/>
        </authorList>
    </citation>
    <scope>NUCLEOTIDE SEQUENCE</scope>
</reference>
<feature type="domain" description="Beta-galactosidase galactose-binding" evidence="4">
    <location>
        <begin position="232"/>
        <end position="290"/>
    </location>
</feature>
<name>A0A7R9FPG0_9NEOP</name>
<proteinExistence type="predicted"/>
<sequence length="313" mass="34482">MELVSRYAPIKFQSPDLPAQSIKEAYPTTPISGQLTFKQIIDQVPSADRVTSTDLKVMERLDINNQSGQSYGFILYRKSGLTISSGTVLRISGKIRDYAIVLVDGVRKTPVFQSQEQQKTFGYFDAPSDAQLTLDDASVGENRTLDILVENWGHRDDTKGITTGSVLLDDVALQDWEIVALQLKGAWVHGQVLQSAVLCTAILLDMYWPYLDIKGNKKPTVTGWKDVTAEAPAMYRATIEVSTPHDTFLDMSSWGKGNVFVNGFNIGRYFNAGPTKTMYIPAPLLTSGSNEIVVFELFAAASALRFSDVPILG</sequence>